<dbReference type="PANTHER" id="PTHR12109:SF3">
    <property type="entry name" value="RING FINGER PROTEIN 141"/>
    <property type="match status" value="1"/>
</dbReference>
<dbReference type="SMART" id="SM00184">
    <property type="entry name" value="RING"/>
    <property type="match status" value="1"/>
</dbReference>
<keyword evidence="7" id="KW-1185">Reference proteome</keyword>
<keyword evidence="2" id="KW-0479">Metal-binding</keyword>
<organism evidence="7 8">
    <name type="scientific">Syphacia muris</name>
    <dbReference type="NCBI Taxonomy" id="451379"/>
    <lineage>
        <taxon>Eukaryota</taxon>
        <taxon>Metazoa</taxon>
        <taxon>Ecdysozoa</taxon>
        <taxon>Nematoda</taxon>
        <taxon>Chromadorea</taxon>
        <taxon>Rhabditida</taxon>
        <taxon>Spirurina</taxon>
        <taxon>Oxyuridomorpha</taxon>
        <taxon>Oxyuroidea</taxon>
        <taxon>Oxyuridae</taxon>
        <taxon>Syphacia</taxon>
    </lineage>
</organism>
<dbReference type="CDD" id="cd16545">
    <property type="entry name" value="RING-HC_RNF141"/>
    <property type="match status" value="1"/>
</dbReference>
<protein>
    <recommendedName>
        <fullName evidence="1">RING finger protein 141</fullName>
    </recommendedName>
</protein>
<evidence type="ECO:0000313" key="7">
    <source>
        <dbReference type="Proteomes" id="UP000046393"/>
    </source>
</evidence>
<dbReference type="STRING" id="451379.A0A0N5AX94"/>
<dbReference type="InterPro" id="IPR043400">
    <property type="entry name" value="RING-HC_RNF141"/>
</dbReference>
<evidence type="ECO:0000256" key="4">
    <source>
        <dbReference type="ARBA" id="ARBA00022833"/>
    </source>
</evidence>
<dbReference type="PROSITE" id="PS50089">
    <property type="entry name" value="ZF_RING_2"/>
    <property type="match status" value="1"/>
</dbReference>
<dbReference type="Proteomes" id="UP000046393">
    <property type="component" value="Unplaced"/>
</dbReference>
<keyword evidence="3 5" id="KW-0863">Zinc-finger</keyword>
<dbReference type="InterPro" id="IPR001841">
    <property type="entry name" value="Znf_RING"/>
</dbReference>
<evidence type="ECO:0000313" key="8">
    <source>
        <dbReference type="WBParaSite" id="SMUV_0000956801-mRNA-1"/>
    </source>
</evidence>
<dbReference type="Gene3D" id="3.30.40.10">
    <property type="entry name" value="Zinc/RING finger domain, C3HC4 (zinc finger)"/>
    <property type="match status" value="1"/>
</dbReference>
<accession>A0A0N5AX94</accession>
<dbReference type="SUPFAM" id="SSF57850">
    <property type="entry name" value="RING/U-box"/>
    <property type="match status" value="1"/>
</dbReference>
<keyword evidence="4" id="KW-0862">Zinc</keyword>
<feature type="domain" description="RING-type" evidence="6">
    <location>
        <begin position="128"/>
        <end position="166"/>
    </location>
</feature>
<dbReference type="InterPro" id="IPR017907">
    <property type="entry name" value="Znf_RING_CS"/>
</dbReference>
<evidence type="ECO:0000256" key="5">
    <source>
        <dbReference type="PROSITE-ProRule" id="PRU00175"/>
    </source>
</evidence>
<proteinExistence type="predicted"/>
<dbReference type="GO" id="GO:0051865">
    <property type="term" value="P:protein autoubiquitination"/>
    <property type="evidence" value="ECO:0007669"/>
    <property type="project" value="TreeGrafter"/>
</dbReference>
<dbReference type="PANTHER" id="PTHR12109">
    <property type="entry name" value="RING FINGER PROTEIN 141-RELATED"/>
    <property type="match status" value="1"/>
</dbReference>
<evidence type="ECO:0000256" key="2">
    <source>
        <dbReference type="ARBA" id="ARBA00022723"/>
    </source>
</evidence>
<evidence type="ECO:0000256" key="3">
    <source>
        <dbReference type="ARBA" id="ARBA00022771"/>
    </source>
</evidence>
<dbReference type="PROSITE" id="PS00518">
    <property type="entry name" value="ZF_RING_1"/>
    <property type="match status" value="1"/>
</dbReference>
<name>A0A0N5AX94_9BILA</name>
<dbReference type="WBParaSite" id="SMUV_0000956801-mRNA-1">
    <property type="protein sequence ID" value="SMUV_0000956801-mRNA-1"/>
    <property type="gene ID" value="SMUV_0000956801"/>
</dbReference>
<evidence type="ECO:0000256" key="1">
    <source>
        <dbReference type="ARBA" id="ARBA00022017"/>
    </source>
</evidence>
<reference evidence="8" key="1">
    <citation type="submission" date="2017-02" db="UniProtKB">
        <authorList>
            <consortium name="WormBaseParasite"/>
        </authorList>
    </citation>
    <scope>IDENTIFICATION</scope>
</reference>
<dbReference type="InterPro" id="IPR047126">
    <property type="entry name" value="RNF141-like"/>
</dbReference>
<evidence type="ECO:0000259" key="6">
    <source>
        <dbReference type="PROSITE" id="PS50089"/>
    </source>
</evidence>
<dbReference type="Pfam" id="PF13920">
    <property type="entry name" value="zf-C3HC4_3"/>
    <property type="match status" value="1"/>
</dbReference>
<dbReference type="AlphaFoldDB" id="A0A0N5AX94"/>
<dbReference type="GO" id="GO:0004842">
    <property type="term" value="F:ubiquitin-protein transferase activity"/>
    <property type="evidence" value="ECO:0007669"/>
    <property type="project" value="TreeGrafter"/>
</dbReference>
<sequence>MGQAISSVRYEARRAARVMSITWPEFVESICDLNAKCGKLVDIHGQYLIFAVKRGTADNVFWKATIRICVLKKSEHSTPDSCRIITLGQFLTLEKSLLVILDGLITGQNNSFDSTSCLKSAYPDDGECIICMERKTDTILSCTHAYCLPCIEQWKALGKNFCPLCREGLQSDGWYSWVVPEQPEGDLLREYLTTLAVPPENL</sequence>
<dbReference type="GO" id="GO:0008270">
    <property type="term" value="F:zinc ion binding"/>
    <property type="evidence" value="ECO:0007669"/>
    <property type="project" value="UniProtKB-KW"/>
</dbReference>
<dbReference type="InterPro" id="IPR013083">
    <property type="entry name" value="Znf_RING/FYVE/PHD"/>
</dbReference>